<feature type="domain" description="HTH araC/xylS-type" evidence="9">
    <location>
        <begin position="430"/>
        <end position="528"/>
    </location>
</feature>
<dbReference type="CDD" id="cd17536">
    <property type="entry name" value="REC_YesN-like"/>
    <property type="match status" value="1"/>
</dbReference>
<dbReference type="PANTHER" id="PTHR42713">
    <property type="entry name" value="HISTIDINE KINASE-RELATED"/>
    <property type="match status" value="1"/>
</dbReference>
<dbReference type="Gene3D" id="1.10.10.60">
    <property type="entry name" value="Homeodomain-like"/>
    <property type="match status" value="2"/>
</dbReference>
<organism evidence="11 12">
    <name type="scientific">Paenibacillus enshidis</name>
    <dbReference type="NCBI Taxonomy" id="1458439"/>
    <lineage>
        <taxon>Bacteria</taxon>
        <taxon>Bacillati</taxon>
        <taxon>Bacillota</taxon>
        <taxon>Bacilli</taxon>
        <taxon>Bacillales</taxon>
        <taxon>Paenibacillaceae</taxon>
        <taxon>Paenibacillus</taxon>
    </lineage>
</organism>
<evidence type="ECO:0000313" key="11">
    <source>
        <dbReference type="EMBL" id="MFB5267146.1"/>
    </source>
</evidence>
<dbReference type="Gene3D" id="3.40.50.2300">
    <property type="match status" value="1"/>
</dbReference>
<reference evidence="11 12" key="1">
    <citation type="submission" date="2024-09" db="EMBL/GenBank/DDBJ databases">
        <title>Paenibacillus zeirhizospherea sp. nov., isolated from surface of the maize (Zea mays) roots in a horticulture field, Hungary.</title>
        <authorList>
            <person name="Marton D."/>
            <person name="Farkas M."/>
            <person name="Bedics A."/>
            <person name="Toth E."/>
            <person name="Tancsics A."/>
            <person name="Boka K."/>
            <person name="Maroti G."/>
            <person name="Kriszt B."/>
            <person name="Cserhati M."/>
        </authorList>
    </citation>
    <scope>NUCLEOTIDE SEQUENCE [LARGE SCALE GENOMIC DNA]</scope>
    <source>
        <strain evidence="11 12">KCTC 33519</strain>
    </source>
</reference>
<gene>
    <name evidence="11" type="ORF">ACE41H_10170</name>
</gene>
<feature type="domain" description="Response regulatory" evidence="10">
    <location>
        <begin position="13"/>
        <end position="130"/>
    </location>
</feature>
<dbReference type="Pfam" id="PF12833">
    <property type="entry name" value="HTH_18"/>
    <property type="match status" value="1"/>
</dbReference>
<evidence type="ECO:0000256" key="3">
    <source>
        <dbReference type="ARBA" id="ARBA00022553"/>
    </source>
</evidence>
<feature type="modified residue" description="4-aspartylphosphate" evidence="8">
    <location>
        <position position="65"/>
    </location>
</feature>
<dbReference type="InterPro" id="IPR020449">
    <property type="entry name" value="Tscrpt_reg_AraC-type_HTH"/>
</dbReference>
<dbReference type="PRINTS" id="PR00032">
    <property type="entry name" value="HTHARAC"/>
</dbReference>
<evidence type="ECO:0000313" key="12">
    <source>
        <dbReference type="Proteomes" id="UP001580346"/>
    </source>
</evidence>
<dbReference type="SMART" id="SM00342">
    <property type="entry name" value="HTH_ARAC"/>
    <property type="match status" value="1"/>
</dbReference>
<evidence type="ECO:0000259" key="9">
    <source>
        <dbReference type="PROSITE" id="PS01124"/>
    </source>
</evidence>
<dbReference type="PROSITE" id="PS01124">
    <property type="entry name" value="HTH_ARAC_FAMILY_2"/>
    <property type="match status" value="1"/>
</dbReference>
<evidence type="ECO:0000256" key="2">
    <source>
        <dbReference type="ARBA" id="ARBA00022490"/>
    </source>
</evidence>
<evidence type="ECO:0000256" key="1">
    <source>
        <dbReference type="ARBA" id="ARBA00004496"/>
    </source>
</evidence>
<evidence type="ECO:0000259" key="10">
    <source>
        <dbReference type="PROSITE" id="PS50110"/>
    </source>
</evidence>
<dbReference type="PROSITE" id="PS00041">
    <property type="entry name" value="HTH_ARAC_FAMILY_1"/>
    <property type="match status" value="1"/>
</dbReference>
<keyword evidence="7" id="KW-0804">Transcription</keyword>
<keyword evidence="5" id="KW-0805">Transcription regulation</keyword>
<keyword evidence="6" id="KW-0238">DNA-binding</keyword>
<evidence type="ECO:0000256" key="7">
    <source>
        <dbReference type="ARBA" id="ARBA00023163"/>
    </source>
</evidence>
<name>A0ABV5AVI8_9BACL</name>
<evidence type="ECO:0000256" key="4">
    <source>
        <dbReference type="ARBA" id="ARBA00023012"/>
    </source>
</evidence>
<dbReference type="InterPro" id="IPR018062">
    <property type="entry name" value="HTH_AraC-typ_CS"/>
</dbReference>
<dbReference type="InterPro" id="IPR001789">
    <property type="entry name" value="Sig_transdc_resp-reg_receiver"/>
</dbReference>
<dbReference type="InterPro" id="IPR011006">
    <property type="entry name" value="CheY-like_superfamily"/>
</dbReference>
<sequence length="532" mass="61852">MKNSREASKQTIRMLIVDDEPVICQGLRYTIDWGQLGIEVAGEAYDGEEALQLTEKHKIDLLLTDIRMEGMDGLELTAQLKSRYPHVRVIMISGYEDFAYARQAVRLNVTDYLLKPVDIDELVTVVRKVVDEIRNEKDVQSGQEDTQRLSNDTLWLSNMVRNVPYYDKELPSHLQGEQYRIIAMQIDQFSVWRTGLSDLEYADVQQQWLQSVRRRLERHSLRSISIFDHMNLLFTLAVADKVLECEAWERALAEAVRPMTGGIRLYCAVSRPYERLDDTAEHCTEARRILEYHVLDQAAVLLPESRERAESERTMLEYNSADRVQLLVAALFKQNAADVKRIVGDMFLFFKERGFLLNEVVKACEEVSILLRQRLRQSGLTELDHGSGETADPYVYNSYDGLEALMNEEMLHLLQLMSKNGLDKSYWIVEKAKKYMEEQYCNELKAFEVAAWLKITPSYFSYIFKQSTSKSFTEYMNELRIDHAKRLLATTHDKVFEIADKVGYKEYKYFVSVFKSHTGMTPKEFRALNVKH</sequence>
<evidence type="ECO:0000256" key="8">
    <source>
        <dbReference type="PROSITE-ProRule" id="PRU00169"/>
    </source>
</evidence>
<dbReference type="InterPro" id="IPR041522">
    <property type="entry name" value="CdaR_GGDEF"/>
</dbReference>
<dbReference type="RefSeq" id="WP_375355117.1">
    <property type="nucleotide sequence ID" value="NZ_JBHHMI010000007.1"/>
</dbReference>
<dbReference type="Pfam" id="PF00072">
    <property type="entry name" value="Response_reg"/>
    <property type="match status" value="1"/>
</dbReference>
<accession>A0ABV5AVI8</accession>
<dbReference type="PROSITE" id="PS50110">
    <property type="entry name" value="RESPONSE_REGULATORY"/>
    <property type="match status" value="1"/>
</dbReference>
<dbReference type="Pfam" id="PF17853">
    <property type="entry name" value="GGDEF_2"/>
    <property type="match status" value="1"/>
</dbReference>
<proteinExistence type="predicted"/>
<dbReference type="SMART" id="SM00448">
    <property type="entry name" value="REC"/>
    <property type="match status" value="1"/>
</dbReference>
<dbReference type="PANTHER" id="PTHR42713:SF3">
    <property type="entry name" value="TRANSCRIPTIONAL REGULATORY PROTEIN HPTR"/>
    <property type="match status" value="1"/>
</dbReference>
<keyword evidence="2" id="KW-0963">Cytoplasm</keyword>
<dbReference type="InterPro" id="IPR009057">
    <property type="entry name" value="Homeodomain-like_sf"/>
</dbReference>
<dbReference type="Proteomes" id="UP001580346">
    <property type="component" value="Unassembled WGS sequence"/>
</dbReference>
<comment type="subcellular location">
    <subcellularLocation>
        <location evidence="1">Cytoplasm</location>
    </subcellularLocation>
</comment>
<dbReference type="SUPFAM" id="SSF52172">
    <property type="entry name" value="CheY-like"/>
    <property type="match status" value="1"/>
</dbReference>
<evidence type="ECO:0000256" key="6">
    <source>
        <dbReference type="ARBA" id="ARBA00023125"/>
    </source>
</evidence>
<comment type="caution">
    <text evidence="11">The sequence shown here is derived from an EMBL/GenBank/DDBJ whole genome shotgun (WGS) entry which is preliminary data.</text>
</comment>
<keyword evidence="12" id="KW-1185">Reference proteome</keyword>
<evidence type="ECO:0000256" key="5">
    <source>
        <dbReference type="ARBA" id="ARBA00023015"/>
    </source>
</evidence>
<keyword evidence="3 8" id="KW-0597">Phosphoprotein</keyword>
<dbReference type="SUPFAM" id="SSF46689">
    <property type="entry name" value="Homeodomain-like"/>
    <property type="match status" value="2"/>
</dbReference>
<dbReference type="InterPro" id="IPR018060">
    <property type="entry name" value="HTH_AraC"/>
</dbReference>
<dbReference type="InterPro" id="IPR051552">
    <property type="entry name" value="HptR"/>
</dbReference>
<keyword evidence="4" id="KW-0902">Two-component regulatory system</keyword>
<protein>
    <submittedName>
        <fullName evidence="11">Response regulator</fullName>
    </submittedName>
</protein>
<dbReference type="EMBL" id="JBHHMI010000007">
    <property type="protein sequence ID" value="MFB5267146.1"/>
    <property type="molecule type" value="Genomic_DNA"/>
</dbReference>